<dbReference type="InterPro" id="IPR029052">
    <property type="entry name" value="Metallo-depent_PP-like"/>
</dbReference>
<dbReference type="GO" id="GO:0003993">
    <property type="term" value="F:acid phosphatase activity"/>
    <property type="evidence" value="ECO:0007669"/>
    <property type="project" value="InterPro"/>
</dbReference>
<feature type="domain" description="Calcineurin-like phosphoesterase" evidence="3">
    <location>
        <begin position="215"/>
        <end position="374"/>
    </location>
</feature>
<feature type="region of interest" description="Disordered" evidence="2">
    <location>
        <begin position="493"/>
        <end position="517"/>
    </location>
</feature>
<sequence>MSVLAILSPLKLLVGYDFPAIKRVWFMHITNWFFHAVQFFRARPQVQGEGIGKQGIGVKLPLDQTLRPQNVACILRPRLMLLLFLPVFLYSLSLDASTRRYRLTWREDPATSMVIGFEQPTGSSVKVVYDTQDHGRATEKYRFTASPSRQVNHAGMRNVFVRIKGLQPGTIYYFLVVDSDGASQRMLFETPHNTPDKPLSIIAGGDSRNNRDVAQSANRLVSKLKPHFVLFGGDMTNGDTAAEWQDWFDDWQLTISSDGRLTPIVPARGNHERSNASIYNLFDVPNPDVYYALSFAGGLLRTYTLNTLFPPGGDQLDWLENDLSRSKSSWKIAQYHHSMRPHTSAKPERDELITLWATRFTKYGMNLVCESDVHTVKQTWPIRPSRELGASQGFIRDDRYGTVYVGEGCWGAPLRANDDNKPWTRASGRFNQFKWLWVGLRQIQIRTVDIDRSSYVVNEVDYLARFKSPAGMYYWDADNGGDVLRIQRRAAGTPPVAQGPLPAGRRPGASMQSADKKPILSRDAQNRLRVNFQMPAAGSPTVLVFNSQMRLLWQKTLSVRGPGPYSENLQLPSLPRGERLQMVVKGAGRVLGKFEVR</sequence>
<dbReference type="OrthoDB" id="596345at2"/>
<dbReference type="GO" id="GO:0046872">
    <property type="term" value="F:metal ion binding"/>
    <property type="evidence" value="ECO:0007669"/>
    <property type="project" value="InterPro"/>
</dbReference>
<dbReference type="Pfam" id="PF16656">
    <property type="entry name" value="Pur_ac_phosph_N"/>
    <property type="match status" value="1"/>
</dbReference>
<evidence type="ECO:0000259" key="4">
    <source>
        <dbReference type="Pfam" id="PF16656"/>
    </source>
</evidence>
<dbReference type="PANTHER" id="PTHR22953">
    <property type="entry name" value="ACID PHOSPHATASE RELATED"/>
    <property type="match status" value="1"/>
</dbReference>
<reference evidence="6" key="1">
    <citation type="submission" date="2016-10" db="EMBL/GenBank/DDBJ databases">
        <authorList>
            <person name="Varghese N."/>
            <person name="Submissions S."/>
        </authorList>
    </citation>
    <scope>NUCLEOTIDE SEQUENCE [LARGE SCALE GENOMIC DNA]</scope>
    <source>
        <strain evidence="6">DSM 24740</strain>
    </source>
</reference>
<dbReference type="PANTHER" id="PTHR22953:SF153">
    <property type="entry name" value="PURPLE ACID PHOSPHATASE"/>
    <property type="match status" value="1"/>
</dbReference>
<dbReference type="Proteomes" id="UP000199021">
    <property type="component" value="Unassembled WGS sequence"/>
</dbReference>
<name>A0A1H9DLD7_9BACT</name>
<organism evidence="5 6">
    <name type="scientific">Neolewinella agarilytica</name>
    <dbReference type="NCBI Taxonomy" id="478744"/>
    <lineage>
        <taxon>Bacteria</taxon>
        <taxon>Pseudomonadati</taxon>
        <taxon>Bacteroidota</taxon>
        <taxon>Saprospiria</taxon>
        <taxon>Saprospirales</taxon>
        <taxon>Lewinellaceae</taxon>
        <taxon>Neolewinella</taxon>
    </lineage>
</organism>
<feature type="domain" description="Purple acid phosphatase N-terminal" evidence="4">
    <location>
        <begin position="100"/>
        <end position="190"/>
    </location>
</feature>
<dbReference type="Gene3D" id="3.60.21.10">
    <property type="match status" value="1"/>
</dbReference>
<evidence type="ECO:0000313" key="5">
    <source>
        <dbReference type="EMBL" id="SEQ13528.1"/>
    </source>
</evidence>
<dbReference type="InterPro" id="IPR008963">
    <property type="entry name" value="Purple_acid_Pase-like_N"/>
</dbReference>
<gene>
    <name evidence="5" type="ORF">SAMN05444359_10628</name>
</gene>
<dbReference type="InterPro" id="IPR039331">
    <property type="entry name" value="PAPs-like"/>
</dbReference>
<dbReference type="InParanoid" id="A0A1H9DLD7"/>
<protein>
    <submittedName>
        <fullName evidence="5">Purple acid Phosphatase, N-terminal domain</fullName>
    </submittedName>
</protein>
<dbReference type="AlphaFoldDB" id="A0A1H9DLD7"/>
<dbReference type="Pfam" id="PF00149">
    <property type="entry name" value="Metallophos"/>
    <property type="match status" value="1"/>
</dbReference>
<dbReference type="Gene3D" id="2.60.40.380">
    <property type="entry name" value="Purple acid phosphatase-like, N-terminal"/>
    <property type="match status" value="1"/>
</dbReference>
<dbReference type="InterPro" id="IPR004843">
    <property type="entry name" value="Calcineurin-like_PHP"/>
</dbReference>
<keyword evidence="1" id="KW-0732">Signal</keyword>
<dbReference type="SUPFAM" id="SSF56300">
    <property type="entry name" value="Metallo-dependent phosphatases"/>
    <property type="match status" value="1"/>
</dbReference>
<dbReference type="EMBL" id="FOFB01000006">
    <property type="protein sequence ID" value="SEQ13528.1"/>
    <property type="molecule type" value="Genomic_DNA"/>
</dbReference>
<evidence type="ECO:0000313" key="6">
    <source>
        <dbReference type="Proteomes" id="UP000199021"/>
    </source>
</evidence>
<dbReference type="SUPFAM" id="SSF49363">
    <property type="entry name" value="Purple acid phosphatase, N-terminal domain"/>
    <property type="match status" value="1"/>
</dbReference>
<evidence type="ECO:0000256" key="2">
    <source>
        <dbReference type="SAM" id="MobiDB-lite"/>
    </source>
</evidence>
<dbReference type="InterPro" id="IPR015914">
    <property type="entry name" value="PAPs_N"/>
</dbReference>
<proteinExistence type="predicted"/>
<dbReference type="STRING" id="478744.SAMN05444359_10628"/>
<evidence type="ECO:0000256" key="1">
    <source>
        <dbReference type="ARBA" id="ARBA00022729"/>
    </source>
</evidence>
<keyword evidence="6" id="KW-1185">Reference proteome</keyword>
<accession>A0A1H9DLD7</accession>
<evidence type="ECO:0000259" key="3">
    <source>
        <dbReference type="Pfam" id="PF00149"/>
    </source>
</evidence>